<name>A0A432WMJ7_9GAMM</name>
<dbReference type="InterPro" id="IPR021521">
    <property type="entry name" value="DUF3185"/>
</dbReference>
<dbReference type="AlphaFoldDB" id="A0A432WMJ7"/>
<evidence type="ECO:0000256" key="1">
    <source>
        <dbReference type="SAM" id="Phobius"/>
    </source>
</evidence>
<evidence type="ECO:0000313" key="3">
    <source>
        <dbReference type="Proteomes" id="UP000287823"/>
    </source>
</evidence>
<reference evidence="2 3" key="1">
    <citation type="journal article" date="2011" name="Front. Microbiol.">
        <title>Genomic signatures of strain selection and enhancement in Bacillus atrophaeus var. globigii, a historical biowarfare simulant.</title>
        <authorList>
            <person name="Gibbons H.S."/>
            <person name="Broomall S.M."/>
            <person name="McNew L.A."/>
            <person name="Daligault H."/>
            <person name="Chapman C."/>
            <person name="Bruce D."/>
            <person name="Karavis M."/>
            <person name="Krepps M."/>
            <person name="McGregor P.A."/>
            <person name="Hong C."/>
            <person name="Park K.H."/>
            <person name="Akmal A."/>
            <person name="Feldman A."/>
            <person name="Lin J.S."/>
            <person name="Chang W.E."/>
            <person name="Higgs B.W."/>
            <person name="Demirev P."/>
            <person name="Lindquist J."/>
            <person name="Liem A."/>
            <person name="Fochler E."/>
            <person name="Read T.D."/>
            <person name="Tapia R."/>
            <person name="Johnson S."/>
            <person name="Bishop-Lilly K.A."/>
            <person name="Detter C."/>
            <person name="Han C."/>
            <person name="Sozhamannan S."/>
            <person name="Rosenzweig C.N."/>
            <person name="Skowronski E.W."/>
        </authorList>
    </citation>
    <scope>NUCLEOTIDE SEQUENCE [LARGE SCALE GENOMIC DNA]</scope>
    <source>
        <strain evidence="2 3">Y4G10-17</strain>
    </source>
</reference>
<keyword evidence="1" id="KW-0812">Transmembrane</keyword>
<keyword evidence="1" id="KW-0472">Membrane</keyword>
<protein>
    <recommendedName>
        <fullName evidence="4">DUF3185 domain-containing protein</fullName>
    </recommendedName>
</protein>
<proteinExistence type="predicted"/>
<dbReference type="RefSeq" id="WP_126797954.1">
    <property type="nucleotide sequence ID" value="NZ_PIPO01000001.1"/>
</dbReference>
<keyword evidence="3" id="KW-1185">Reference proteome</keyword>
<dbReference type="Proteomes" id="UP000287823">
    <property type="component" value="Unassembled WGS sequence"/>
</dbReference>
<evidence type="ECO:0000313" key="2">
    <source>
        <dbReference type="EMBL" id="RUO34917.1"/>
    </source>
</evidence>
<dbReference type="Pfam" id="PF11381">
    <property type="entry name" value="DUF3185"/>
    <property type="match status" value="1"/>
</dbReference>
<dbReference type="EMBL" id="PIPO01000001">
    <property type="protein sequence ID" value="RUO34917.1"/>
    <property type="molecule type" value="Genomic_DNA"/>
</dbReference>
<evidence type="ECO:0008006" key="4">
    <source>
        <dbReference type="Google" id="ProtNLM"/>
    </source>
</evidence>
<comment type="caution">
    <text evidence="2">The sequence shown here is derived from an EMBL/GenBank/DDBJ whole genome shotgun (WGS) entry which is preliminary data.</text>
</comment>
<feature type="transmembrane region" description="Helical" evidence="1">
    <location>
        <begin position="44"/>
        <end position="66"/>
    </location>
</feature>
<organism evidence="2 3">
    <name type="scientific">Aliidiomarina soli</name>
    <dbReference type="NCBI Taxonomy" id="1928574"/>
    <lineage>
        <taxon>Bacteria</taxon>
        <taxon>Pseudomonadati</taxon>
        <taxon>Pseudomonadota</taxon>
        <taxon>Gammaproteobacteria</taxon>
        <taxon>Alteromonadales</taxon>
        <taxon>Idiomarinaceae</taxon>
        <taxon>Aliidiomarina</taxon>
    </lineage>
</organism>
<keyword evidence="1" id="KW-1133">Transmembrane helix</keyword>
<accession>A0A432WMJ7</accession>
<gene>
    <name evidence="2" type="ORF">CWE14_02675</name>
</gene>
<sequence length="69" mass="7422">MDKFISLAILIAGLILLYFGYQESQSIASEVSETFQGQPTDNSIWFLISGAVLAIIGIGGVIRGFVRGK</sequence>